<keyword evidence="4 13" id="KW-0436">Ligase</keyword>
<keyword evidence="15" id="KW-1185">Reference proteome</keyword>
<dbReference type="SUPFAM" id="SSF51246">
    <property type="entry name" value="Rudiment single hybrid motif"/>
    <property type="match status" value="1"/>
</dbReference>
<dbReference type="InterPro" id="IPR020561">
    <property type="entry name" value="PRibGlycinamid_synth_ATP-grasp"/>
</dbReference>
<dbReference type="Gene3D" id="3.90.650.10">
    <property type="entry name" value="PurM-like C-terminal domain"/>
    <property type="match status" value="1"/>
</dbReference>
<dbReference type="EC" id="6.3.4.13" evidence="13"/>
<evidence type="ECO:0000256" key="10">
    <source>
        <dbReference type="ARBA" id="ARBA00023211"/>
    </source>
</evidence>
<dbReference type="Gene3D" id="3.30.1330.10">
    <property type="entry name" value="PurM-like, N-terminal domain"/>
    <property type="match status" value="1"/>
</dbReference>
<dbReference type="Gene3D" id="3.90.600.10">
    <property type="entry name" value="Phosphoribosylglycinamide synthetase, C-terminal domain"/>
    <property type="match status" value="1"/>
</dbReference>
<evidence type="ECO:0000256" key="6">
    <source>
        <dbReference type="ARBA" id="ARBA00022723"/>
    </source>
</evidence>
<evidence type="ECO:0000256" key="8">
    <source>
        <dbReference type="ARBA" id="ARBA00022755"/>
    </source>
</evidence>
<dbReference type="CDD" id="cd02196">
    <property type="entry name" value="PurM"/>
    <property type="match status" value="1"/>
</dbReference>
<dbReference type="SUPFAM" id="SSF53328">
    <property type="entry name" value="Formyltransferase"/>
    <property type="match status" value="1"/>
</dbReference>
<dbReference type="Pfam" id="PF00551">
    <property type="entry name" value="Formyl_trans_N"/>
    <property type="match status" value="1"/>
</dbReference>
<dbReference type="NCBIfam" id="TIGR00639">
    <property type="entry name" value="PurN"/>
    <property type="match status" value="1"/>
</dbReference>
<comment type="similarity">
    <text evidence="3 13">In the N-terminal section; belongs to the GARS family.</text>
</comment>
<evidence type="ECO:0000256" key="12">
    <source>
        <dbReference type="PROSITE-ProRule" id="PRU00409"/>
    </source>
</evidence>
<comment type="similarity">
    <text evidence="13">In the C-terminal section; belongs to the GART family.</text>
</comment>
<dbReference type="NCBIfam" id="TIGR00877">
    <property type="entry name" value="purD"/>
    <property type="match status" value="1"/>
</dbReference>
<evidence type="ECO:0000256" key="11">
    <source>
        <dbReference type="ARBA" id="ARBA00023268"/>
    </source>
</evidence>
<dbReference type="Pfam" id="PF00586">
    <property type="entry name" value="AIRS"/>
    <property type="match status" value="1"/>
</dbReference>
<dbReference type="InterPro" id="IPR002376">
    <property type="entry name" value="Formyl_transf_N"/>
</dbReference>
<dbReference type="InterPro" id="IPR010918">
    <property type="entry name" value="PurM-like_C_dom"/>
</dbReference>
<dbReference type="InterPro" id="IPR004733">
    <property type="entry name" value="PurM_cligase"/>
</dbReference>
<keyword evidence="7 12" id="KW-0547">Nucleotide-binding</keyword>
<dbReference type="InterPro" id="IPR016188">
    <property type="entry name" value="PurM-like_N"/>
</dbReference>
<dbReference type="InterPro" id="IPR036921">
    <property type="entry name" value="PurM-like_N_sf"/>
</dbReference>
<keyword evidence="9 12" id="KW-0067">ATP-binding</keyword>
<dbReference type="SMART" id="SM01210">
    <property type="entry name" value="GARS_C"/>
    <property type="match status" value="1"/>
</dbReference>
<comment type="similarity">
    <text evidence="13">In the central section; belongs to the AIR synthase family.</text>
</comment>
<dbReference type="RefSeq" id="XP_014664579.1">
    <property type="nucleotide sequence ID" value="XM_014809093.1"/>
</dbReference>
<dbReference type="SUPFAM" id="SSF52440">
    <property type="entry name" value="PreATP-grasp domain"/>
    <property type="match status" value="1"/>
</dbReference>
<dbReference type="GeneID" id="106806922"/>
<evidence type="ECO:0000256" key="1">
    <source>
        <dbReference type="ARBA" id="ARBA00004686"/>
    </source>
</evidence>
<dbReference type="InterPro" id="IPR011761">
    <property type="entry name" value="ATP-grasp"/>
</dbReference>
<dbReference type="SUPFAM" id="SSF56059">
    <property type="entry name" value="Glutathione synthetase ATP-binding domain-like"/>
    <property type="match status" value="1"/>
</dbReference>
<comment type="catalytic activity">
    <reaction evidence="13">
        <text>N(1)-(5-phospho-beta-D-ribosyl)glycinamide + (6R)-10-formyltetrahydrofolate = N(2)-formyl-N(1)-(5-phospho-beta-D-ribosyl)glycinamide + (6S)-5,6,7,8-tetrahydrofolate + H(+)</text>
        <dbReference type="Rhea" id="RHEA:15053"/>
        <dbReference type="ChEBI" id="CHEBI:15378"/>
        <dbReference type="ChEBI" id="CHEBI:57453"/>
        <dbReference type="ChEBI" id="CHEBI:143788"/>
        <dbReference type="ChEBI" id="CHEBI:147286"/>
        <dbReference type="ChEBI" id="CHEBI:195366"/>
        <dbReference type="EC" id="2.1.2.2"/>
    </reaction>
</comment>
<dbReference type="InterPro" id="IPR000115">
    <property type="entry name" value="PRibGlycinamide_synth"/>
</dbReference>
<dbReference type="SUPFAM" id="SSF56042">
    <property type="entry name" value="PurM C-terminal domain-like"/>
    <property type="match status" value="1"/>
</dbReference>
<dbReference type="InterPro" id="IPR020559">
    <property type="entry name" value="PRibGlycinamide_synth_CS"/>
</dbReference>
<dbReference type="InterPro" id="IPR016185">
    <property type="entry name" value="PreATP-grasp_dom_sf"/>
</dbReference>
<comment type="pathway">
    <text evidence="2 13">Purine metabolism; IMP biosynthesis via de novo pathway; N(1)-(5-phospho-D-ribosyl)glycinamide from 5-phospho-alpha-D-ribose 1-diphosphate: step 2/2.</text>
</comment>
<comment type="pathway">
    <text evidence="13">Purine metabolism; IMP biosynthesis via de novo pathway; N(2)-formyl-N(1)-(5-phospho-D-ribosyl)glycinamide from N(1)-(5-phospho-D-ribosyl)glycinamide (10-formyl THF route): step 1/1.</text>
</comment>
<dbReference type="InterPro" id="IPR036477">
    <property type="entry name" value="Formyl_transf_N_sf"/>
</dbReference>
<name>A0ABM1DXA8_PRICU</name>
<evidence type="ECO:0000259" key="14">
    <source>
        <dbReference type="PROSITE" id="PS50975"/>
    </source>
</evidence>
<keyword evidence="11 13" id="KW-0511">Multifunctional enzyme</keyword>
<gene>
    <name evidence="16" type="primary">LOC106806922</name>
</gene>
<dbReference type="InterPro" id="IPR004607">
    <property type="entry name" value="GART"/>
</dbReference>
<dbReference type="HAMAP" id="MF_00138">
    <property type="entry name" value="GARS"/>
    <property type="match status" value="1"/>
</dbReference>
<evidence type="ECO:0000313" key="15">
    <source>
        <dbReference type="Proteomes" id="UP000695022"/>
    </source>
</evidence>
<dbReference type="PANTHER" id="PTHR10520">
    <property type="entry name" value="TRIFUNCTIONAL PURINE BIOSYNTHETIC PROTEIN ADENOSINE-3-RELATED"/>
    <property type="match status" value="1"/>
</dbReference>
<keyword evidence="6 13" id="KW-0479">Metal-binding</keyword>
<comment type="pathway">
    <text evidence="1 13">Purine metabolism; IMP biosynthesis via de novo pathway; 5-amino-1-(5-phospho-D-ribosyl)imidazole from N(2)-formyl-N(1)-(5-phospho-D-ribosyl)glycinamide: step 2/2.</text>
</comment>
<dbReference type="Pfam" id="PF01071">
    <property type="entry name" value="GARS_A"/>
    <property type="match status" value="1"/>
</dbReference>
<dbReference type="PANTHER" id="PTHR10520:SF12">
    <property type="entry name" value="TRIFUNCTIONAL PURINE BIOSYNTHETIC PROTEIN ADENOSINE-3"/>
    <property type="match status" value="1"/>
</dbReference>
<keyword evidence="10 13" id="KW-0464">Manganese</keyword>
<evidence type="ECO:0000256" key="9">
    <source>
        <dbReference type="ARBA" id="ARBA00022840"/>
    </source>
</evidence>
<comment type="catalytic activity">
    <reaction evidence="13">
        <text>2-formamido-N(1)-(5-O-phospho-beta-D-ribosyl)acetamidine + ATP = 5-amino-1-(5-phospho-beta-D-ribosyl)imidazole + ADP + phosphate + H(+)</text>
        <dbReference type="Rhea" id="RHEA:23032"/>
        <dbReference type="ChEBI" id="CHEBI:15378"/>
        <dbReference type="ChEBI" id="CHEBI:30616"/>
        <dbReference type="ChEBI" id="CHEBI:43474"/>
        <dbReference type="ChEBI" id="CHEBI:137981"/>
        <dbReference type="ChEBI" id="CHEBI:147287"/>
        <dbReference type="ChEBI" id="CHEBI:456216"/>
        <dbReference type="EC" id="6.3.3.1"/>
    </reaction>
</comment>
<keyword evidence="5" id="KW-0808">Transferase</keyword>
<dbReference type="PROSITE" id="PS00184">
    <property type="entry name" value="GARS"/>
    <property type="match status" value="1"/>
</dbReference>
<evidence type="ECO:0000256" key="13">
    <source>
        <dbReference type="RuleBase" id="RU363089"/>
    </source>
</evidence>
<dbReference type="InterPro" id="IPR011054">
    <property type="entry name" value="Rudment_hybrid_motif"/>
</dbReference>
<evidence type="ECO:0000313" key="16">
    <source>
        <dbReference type="RefSeq" id="XP_014664579.1"/>
    </source>
</evidence>
<dbReference type="EC" id="6.3.3.1" evidence="13"/>
<dbReference type="CDD" id="cd08645">
    <property type="entry name" value="FMT_core_GART"/>
    <property type="match status" value="1"/>
</dbReference>
<dbReference type="SMART" id="SM01209">
    <property type="entry name" value="GARS_A"/>
    <property type="match status" value="1"/>
</dbReference>
<dbReference type="Gene3D" id="3.40.50.170">
    <property type="entry name" value="Formyl transferase, N-terminal domain"/>
    <property type="match status" value="1"/>
</dbReference>
<dbReference type="NCBIfam" id="TIGR00878">
    <property type="entry name" value="purM"/>
    <property type="match status" value="1"/>
</dbReference>
<dbReference type="Gene3D" id="3.40.50.20">
    <property type="match status" value="1"/>
</dbReference>
<dbReference type="Pfam" id="PF02844">
    <property type="entry name" value="GARS_N"/>
    <property type="match status" value="1"/>
</dbReference>
<dbReference type="InterPro" id="IPR013815">
    <property type="entry name" value="ATP_grasp_subdomain_1"/>
</dbReference>
<protein>
    <recommendedName>
        <fullName evidence="13">Trifunctional purine biosynthetic protein adenosine-3</fullName>
    </recommendedName>
    <domain>
        <recommendedName>
            <fullName evidence="13">Phosphoribosylamine--glycine ligase</fullName>
            <ecNumber evidence="13">6.3.4.13</ecNumber>
        </recommendedName>
        <alternativeName>
            <fullName evidence="13">Glycinamide ribonucleotide synthetase</fullName>
            <shortName evidence="13">GARS</shortName>
        </alternativeName>
        <alternativeName>
            <fullName evidence="13">Phosphoribosylglycinamide synthetase</fullName>
        </alternativeName>
    </domain>
    <domain>
        <recommendedName>
            <fullName evidence="13">Phosphoribosylformylglycinamidine cyclo-ligase</fullName>
            <ecNumber evidence="13">6.3.3.1</ecNumber>
        </recommendedName>
        <alternativeName>
            <fullName evidence="13">AIR synthase</fullName>
            <shortName evidence="13">AIRS</shortName>
        </alternativeName>
        <alternativeName>
            <fullName evidence="13">Phosphoribosyl-aminoimidazole synthetase</fullName>
        </alternativeName>
    </domain>
    <domain>
        <recommendedName>
            <fullName evidence="13">Phosphoribosylglycinamide formyltransferase</fullName>
            <ecNumber evidence="13">2.1.2.2</ecNumber>
        </recommendedName>
        <alternativeName>
            <fullName evidence="13">5'-phosphoribosylglycinamide transformylase</fullName>
        </alternativeName>
        <alternativeName>
            <fullName evidence="13">GAR transformylase</fullName>
            <shortName evidence="13">GART</shortName>
        </alternativeName>
    </domain>
</protein>
<evidence type="ECO:0000256" key="2">
    <source>
        <dbReference type="ARBA" id="ARBA00005174"/>
    </source>
</evidence>
<dbReference type="InterPro" id="IPR020562">
    <property type="entry name" value="PRibGlycinamide_synth_N"/>
</dbReference>
<proteinExistence type="inferred from homology"/>
<sequence>MDQVLVIGSGGREHVLAWSLCQSSQVGKVYISPGNAGSSQLDKVCTVDLNLDAHEQLADWCVKQGIDMVVVGPEDPLAKGLADSLTQRGITCFGPSSKAARIEASKEFAKLFMDEFSIPTARWKAFTDVSAAIEHINSVPYPALVVKASGLAAGKGVIITNNREAACCAVRAMLEERTFGSAGDVVVIEELLEGPEVSCLTFSDGTNVAMMPPAQDHKRLLDGDRGLNTGGMGAYCPCPLISDRELEYVRTQVIQRAIDGMRSRGHPYVGVLYAGIMLTAYGPRVLEFNCRFGDPETQVIVPLLKTDLYTTMRACVAGSLPSREPSWHTDKYAVAVIMASGGYPGTYQRSLPITGECVDDVVRHPNTYVFHAGTSLVEGQLVTSGGRVLAIVVVNGSLVTAKDMATQGAKTITFTGAHYRSDIADMALRRSLHDETPRASLSYAACGVDVAAGGALVEHIKLLAARTSRPGCVGNLGGFAGVFDACSAGYRHPLLVSGTDGVGTKLKIAQACGRHDTIGIDLVAMCVNDVLASAAEPLFFLDYFACGSLDGAIARDVIAGITDGCCSAECALLGGETAEMPGMYRKGEYDLAGFVVGAVEMKDLLPRSVDIRPADVVIGIASSGLHSNGFSMVRKVVEMSGLGYKDASPFGTGHTLGADLLVPTKIYSKSLLPVLRGAHVKAYAHVTGGGLPENLPRVLPRGLAASLDSNHWEVAPVFAWLQHVGGISESEMLRTFNLGVGAVLVVSPEGTSEVLAAIRQSGEKAWEIGVLAEKHGDTPGVIVSNLGESLERALKCCDVTAATAAANHLTEHESARAPRVALHLRKKVGVLISGTGTNLLALINSCRDTTTSAQIELVISNVADAPGLQHARDAGIPTQVISHKQFKTRAEFDAALDGALCAAGIELVCLAGFMRILTGEFVKKWRGRLINIHPSLLPAFKGLNAHEAVLEAGVRLSGCTVHYVVEEVDTRNYQRTVV</sequence>
<organism evidence="15 16">
    <name type="scientific">Priapulus caudatus</name>
    <name type="common">Priapulid worm</name>
    <dbReference type="NCBI Taxonomy" id="37621"/>
    <lineage>
        <taxon>Eukaryota</taxon>
        <taxon>Metazoa</taxon>
        <taxon>Ecdysozoa</taxon>
        <taxon>Scalidophora</taxon>
        <taxon>Priapulida</taxon>
        <taxon>Priapulimorpha</taxon>
        <taxon>Priapulimorphida</taxon>
        <taxon>Priapulidae</taxon>
        <taxon>Priapulus</taxon>
    </lineage>
</organism>
<comment type="catalytic activity">
    <reaction evidence="13">
        <text>5-phospho-beta-D-ribosylamine + glycine + ATP = N(1)-(5-phospho-beta-D-ribosyl)glycinamide + ADP + phosphate + H(+)</text>
        <dbReference type="Rhea" id="RHEA:17453"/>
        <dbReference type="ChEBI" id="CHEBI:15378"/>
        <dbReference type="ChEBI" id="CHEBI:30616"/>
        <dbReference type="ChEBI" id="CHEBI:43474"/>
        <dbReference type="ChEBI" id="CHEBI:57305"/>
        <dbReference type="ChEBI" id="CHEBI:58681"/>
        <dbReference type="ChEBI" id="CHEBI:143788"/>
        <dbReference type="ChEBI" id="CHEBI:456216"/>
        <dbReference type="EC" id="6.3.4.13"/>
    </reaction>
</comment>
<dbReference type="Gene3D" id="3.30.1490.20">
    <property type="entry name" value="ATP-grasp fold, A domain"/>
    <property type="match status" value="1"/>
</dbReference>
<accession>A0ABM1DXA8</accession>
<keyword evidence="8 13" id="KW-0658">Purine biosynthesis</keyword>
<dbReference type="InterPro" id="IPR037123">
    <property type="entry name" value="PRibGlycinamide_synth_C_sf"/>
</dbReference>
<dbReference type="SUPFAM" id="SSF55326">
    <property type="entry name" value="PurM N-terminal domain-like"/>
    <property type="match status" value="1"/>
</dbReference>
<dbReference type="InterPro" id="IPR020560">
    <property type="entry name" value="PRibGlycinamide_synth_C-dom"/>
</dbReference>
<dbReference type="EC" id="2.1.2.2" evidence="13"/>
<dbReference type="Pfam" id="PF02769">
    <property type="entry name" value="AIRS_C"/>
    <property type="match status" value="1"/>
</dbReference>
<reference evidence="16" key="1">
    <citation type="submission" date="2025-08" db="UniProtKB">
        <authorList>
            <consortium name="RefSeq"/>
        </authorList>
    </citation>
    <scope>IDENTIFICATION</scope>
</reference>
<dbReference type="HAMAP" id="MF_00741">
    <property type="entry name" value="AIRS"/>
    <property type="match status" value="1"/>
</dbReference>
<dbReference type="PROSITE" id="PS50975">
    <property type="entry name" value="ATP_GRASP"/>
    <property type="match status" value="1"/>
</dbReference>
<feature type="domain" description="ATP-grasp" evidence="14">
    <location>
        <begin position="110"/>
        <end position="317"/>
    </location>
</feature>
<dbReference type="InterPro" id="IPR036676">
    <property type="entry name" value="PurM-like_C_sf"/>
</dbReference>
<dbReference type="Gene3D" id="3.30.470.20">
    <property type="entry name" value="ATP-grasp fold, B domain"/>
    <property type="match status" value="1"/>
</dbReference>
<dbReference type="Proteomes" id="UP000695022">
    <property type="component" value="Unplaced"/>
</dbReference>
<evidence type="ECO:0000256" key="4">
    <source>
        <dbReference type="ARBA" id="ARBA00022598"/>
    </source>
</evidence>
<evidence type="ECO:0000256" key="5">
    <source>
        <dbReference type="ARBA" id="ARBA00022679"/>
    </source>
</evidence>
<evidence type="ECO:0000256" key="7">
    <source>
        <dbReference type="ARBA" id="ARBA00022741"/>
    </source>
</evidence>
<dbReference type="Pfam" id="PF02843">
    <property type="entry name" value="GARS_C"/>
    <property type="match status" value="1"/>
</dbReference>
<evidence type="ECO:0000256" key="3">
    <source>
        <dbReference type="ARBA" id="ARBA00007423"/>
    </source>
</evidence>